<evidence type="ECO:0000256" key="1">
    <source>
        <dbReference type="SAM" id="MobiDB-lite"/>
    </source>
</evidence>
<gene>
    <name evidence="2" type="ORF">AVDCRST_MAG57-3064</name>
</gene>
<dbReference type="AlphaFoldDB" id="A0A6J4J477"/>
<evidence type="ECO:0000313" key="2">
    <source>
        <dbReference type="EMBL" id="CAA9270197.1"/>
    </source>
</evidence>
<organism evidence="2">
    <name type="scientific">uncultured Blastococcus sp</name>
    <dbReference type="NCBI Taxonomy" id="217144"/>
    <lineage>
        <taxon>Bacteria</taxon>
        <taxon>Bacillati</taxon>
        <taxon>Actinomycetota</taxon>
        <taxon>Actinomycetes</taxon>
        <taxon>Geodermatophilales</taxon>
        <taxon>Geodermatophilaceae</taxon>
        <taxon>Blastococcus</taxon>
        <taxon>environmental samples</taxon>
    </lineage>
</organism>
<reference evidence="2" key="1">
    <citation type="submission" date="2020-02" db="EMBL/GenBank/DDBJ databases">
        <authorList>
            <person name="Meier V. D."/>
        </authorList>
    </citation>
    <scope>NUCLEOTIDE SEQUENCE</scope>
    <source>
        <strain evidence="2">AVDCRST_MAG57</strain>
    </source>
</reference>
<dbReference type="EMBL" id="CADCTI010000256">
    <property type="protein sequence ID" value="CAA9270197.1"/>
    <property type="molecule type" value="Genomic_DNA"/>
</dbReference>
<proteinExistence type="predicted"/>
<feature type="non-terminal residue" evidence="2">
    <location>
        <position position="108"/>
    </location>
</feature>
<protein>
    <submittedName>
        <fullName evidence="2">Small multidrug resistance family (SMR) protein</fullName>
    </submittedName>
</protein>
<feature type="non-terminal residue" evidence="2">
    <location>
        <position position="1"/>
    </location>
</feature>
<sequence length="108" mass="11480">GVGTGDHRGGVRDGVRGLAEALRGLFPAVVDGGVPGLLGPQLHAAVHRPAQSAGRQRLRRLDGDRCGRNRDRRHGLPQGPRHDAAAAVDPAHRRGRRRPEPLLVLGPL</sequence>
<accession>A0A6J4J477</accession>
<name>A0A6J4J477_9ACTN</name>
<feature type="region of interest" description="Disordered" evidence="1">
    <location>
        <begin position="64"/>
        <end position="108"/>
    </location>
</feature>